<accession>A0ABV2PVN2</accession>
<evidence type="ECO:0000256" key="7">
    <source>
        <dbReference type="ARBA" id="ARBA00023239"/>
    </source>
</evidence>
<comment type="caution">
    <text evidence="9">The sequence shown here is derived from an EMBL/GenBank/DDBJ whole genome shotgun (WGS) entry which is preliminary data.</text>
</comment>
<proteinExistence type="inferred from homology"/>
<keyword evidence="7" id="KW-0456">Lyase</keyword>
<evidence type="ECO:0000256" key="4">
    <source>
        <dbReference type="ARBA" id="ARBA00022801"/>
    </source>
</evidence>
<dbReference type="InterPro" id="IPR003738">
    <property type="entry name" value="SRAP"/>
</dbReference>
<evidence type="ECO:0000256" key="5">
    <source>
        <dbReference type="ARBA" id="ARBA00023124"/>
    </source>
</evidence>
<evidence type="ECO:0000313" key="10">
    <source>
        <dbReference type="Proteomes" id="UP001549251"/>
    </source>
</evidence>
<dbReference type="RefSeq" id="WP_354548005.1">
    <property type="nucleotide sequence ID" value="NZ_JBEPSD010000001.1"/>
</dbReference>
<keyword evidence="5" id="KW-0190">Covalent protein-DNA linkage</keyword>
<dbReference type="Pfam" id="PF02586">
    <property type="entry name" value="SRAP"/>
    <property type="match status" value="1"/>
</dbReference>
<keyword evidence="10" id="KW-1185">Reference proteome</keyword>
<evidence type="ECO:0000256" key="2">
    <source>
        <dbReference type="ARBA" id="ARBA00022670"/>
    </source>
</evidence>
<protein>
    <recommendedName>
        <fullName evidence="8">Abasic site processing protein</fullName>
        <ecNumber evidence="8">3.4.-.-</ecNumber>
    </recommendedName>
</protein>
<evidence type="ECO:0000313" key="9">
    <source>
        <dbReference type="EMBL" id="MET4569101.1"/>
    </source>
</evidence>
<evidence type="ECO:0000256" key="1">
    <source>
        <dbReference type="ARBA" id="ARBA00008136"/>
    </source>
</evidence>
<dbReference type="Gene3D" id="3.90.1680.10">
    <property type="entry name" value="SOS response associated peptidase-like"/>
    <property type="match status" value="1"/>
</dbReference>
<gene>
    <name evidence="9" type="ORF">ABIE04_001428</name>
</gene>
<dbReference type="SUPFAM" id="SSF143081">
    <property type="entry name" value="BB1717-like"/>
    <property type="match status" value="1"/>
</dbReference>
<dbReference type="Proteomes" id="UP001549251">
    <property type="component" value="Unassembled WGS sequence"/>
</dbReference>
<dbReference type="InterPro" id="IPR036590">
    <property type="entry name" value="SRAP-like"/>
</dbReference>
<dbReference type="EC" id="3.4.-.-" evidence="8"/>
<reference evidence="9 10" key="1">
    <citation type="submission" date="2024-06" db="EMBL/GenBank/DDBJ databases">
        <title>Sorghum-associated microbial communities from plants grown in Nebraska, USA.</title>
        <authorList>
            <person name="Schachtman D."/>
        </authorList>
    </citation>
    <scope>NUCLEOTIDE SEQUENCE [LARGE SCALE GENOMIC DNA]</scope>
    <source>
        <strain evidence="9 10">1757</strain>
    </source>
</reference>
<evidence type="ECO:0000256" key="6">
    <source>
        <dbReference type="ARBA" id="ARBA00023125"/>
    </source>
</evidence>
<dbReference type="PANTHER" id="PTHR13604:SF0">
    <property type="entry name" value="ABASIC SITE PROCESSING PROTEIN HMCES"/>
    <property type="match status" value="1"/>
</dbReference>
<sequence>MCYSAQIWADFRKYERFGGKLNIKEFTKLAGWTKKKGNWMKVVPKAMRRAMTDATSGSLDMGTVEMAREADAEAIALIAADIGVQEARLVDANAKLVSAKPTKKAENDRRIATNKIDAGKKKLDDMASPAPADGVDRIWPGYVAPVMIRDPATGERSVVPMRYWCRLPGWTEADEIEKPGTYNARRDKLSTMWRKVFGHQHGIMVVDRFYESVYLHNLQGRQLAPGEREQSVEILFTPATRENLFVACLWTYIEAAGDDPGFYTFAAITDDPPLEVVEAGHDRCPIPIQEKDIDAWLDPNPNDLPSLYAILDRRVRPYYEHQLAKPEI</sequence>
<dbReference type="EMBL" id="JBEPSD010000001">
    <property type="protein sequence ID" value="MET4569101.1"/>
    <property type="molecule type" value="Genomic_DNA"/>
</dbReference>
<dbReference type="PANTHER" id="PTHR13604">
    <property type="entry name" value="DC12-RELATED"/>
    <property type="match status" value="1"/>
</dbReference>
<comment type="similarity">
    <text evidence="1 8">Belongs to the SOS response-associated peptidase family.</text>
</comment>
<keyword evidence="6" id="KW-0238">DNA-binding</keyword>
<keyword evidence="4 8" id="KW-0378">Hydrolase</keyword>
<name>A0ABV2PVN2_9GAMM</name>
<keyword evidence="3" id="KW-0227">DNA damage</keyword>
<evidence type="ECO:0000256" key="3">
    <source>
        <dbReference type="ARBA" id="ARBA00022763"/>
    </source>
</evidence>
<evidence type="ECO:0000256" key="8">
    <source>
        <dbReference type="RuleBase" id="RU364100"/>
    </source>
</evidence>
<organism evidence="9 10">
    <name type="scientific">Rhodanobacter soli</name>
    <dbReference type="NCBI Taxonomy" id="590609"/>
    <lineage>
        <taxon>Bacteria</taxon>
        <taxon>Pseudomonadati</taxon>
        <taxon>Pseudomonadota</taxon>
        <taxon>Gammaproteobacteria</taxon>
        <taxon>Lysobacterales</taxon>
        <taxon>Rhodanobacteraceae</taxon>
        <taxon>Rhodanobacter</taxon>
    </lineage>
</organism>
<keyword evidence="2 8" id="KW-0645">Protease</keyword>